<comment type="similarity">
    <text evidence="2 9">Belongs to the alpha-carbonic anhydrase family.</text>
</comment>
<dbReference type="PANTHER" id="PTHR18952">
    <property type="entry name" value="CARBONIC ANHYDRASE"/>
    <property type="match status" value="1"/>
</dbReference>
<keyword evidence="10" id="KW-0472">Membrane</keyword>
<dbReference type="Pfam" id="PF00194">
    <property type="entry name" value="Carb_anhydrase"/>
    <property type="match status" value="1"/>
</dbReference>
<keyword evidence="13" id="KW-1185">Reference proteome</keyword>
<sequence>MVTCRVTTLKSWIVASCLVGLFCRGPVRGDGGDDWNYDTSSHQGPNYWYVSYPSCGANRQSPINIDTPSAWYDPKLTALDMSDYDVTADVKMTLINRHGHTAEVFYKGKSLYLRGGGLPGDYELDQLHFHWGPRQKNGSEHKLNWSHYPMELHIVHHKKEIESVDKAASKPQGLSVYAVLFKLSEEDNLKLNKMLNYFDGIIESDKETEIPTFSLKEFLPATADKLFYRYDGSLTSPPCYESVIWTIAADFVPVSEKQLNRFRELHDLEDGPLLDTHRPIQKLNGRIVRTTIRSKYILSAAACCVHLRLMSLLCLVFYVFTIQY</sequence>
<evidence type="ECO:0000313" key="13">
    <source>
        <dbReference type="Proteomes" id="UP001233172"/>
    </source>
</evidence>
<dbReference type="GO" id="GO:0005886">
    <property type="term" value="C:plasma membrane"/>
    <property type="evidence" value="ECO:0007669"/>
    <property type="project" value="TreeGrafter"/>
</dbReference>
<evidence type="ECO:0000256" key="8">
    <source>
        <dbReference type="ARBA" id="ARBA00048348"/>
    </source>
</evidence>
<evidence type="ECO:0000256" key="10">
    <source>
        <dbReference type="SAM" id="Phobius"/>
    </source>
</evidence>
<keyword evidence="10" id="KW-1133">Transmembrane helix</keyword>
<evidence type="ECO:0000256" key="5">
    <source>
        <dbReference type="ARBA" id="ARBA00022833"/>
    </source>
</evidence>
<evidence type="ECO:0000313" key="12">
    <source>
        <dbReference type="EMBL" id="KAK0060467.1"/>
    </source>
</evidence>
<dbReference type="Gene3D" id="3.10.200.10">
    <property type="entry name" value="Alpha carbonic anhydrase"/>
    <property type="match status" value="1"/>
</dbReference>
<comment type="cofactor">
    <cofactor evidence="9">
        <name>Zn(2+)</name>
        <dbReference type="ChEBI" id="CHEBI:29105"/>
    </cofactor>
</comment>
<name>A0AAD8FD11_BIOPF</name>
<evidence type="ECO:0000256" key="9">
    <source>
        <dbReference type="RuleBase" id="RU367011"/>
    </source>
</evidence>
<evidence type="ECO:0000256" key="1">
    <source>
        <dbReference type="ARBA" id="ARBA00002904"/>
    </source>
</evidence>
<evidence type="ECO:0000256" key="2">
    <source>
        <dbReference type="ARBA" id="ARBA00010718"/>
    </source>
</evidence>
<comment type="function">
    <text evidence="1 9">Reversible hydration of carbon dioxide.</text>
</comment>
<reference evidence="12" key="2">
    <citation type="submission" date="2023-04" db="EMBL/GenBank/DDBJ databases">
        <authorList>
            <person name="Bu L."/>
            <person name="Lu L."/>
            <person name="Laidemitt M.R."/>
            <person name="Zhang S.M."/>
            <person name="Mutuku M."/>
            <person name="Mkoji G."/>
            <person name="Steinauer M."/>
            <person name="Loker E.S."/>
        </authorList>
    </citation>
    <scope>NUCLEOTIDE SEQUENCE</scope>
    <source>
        <strain evidence="12">KasaAsao</strain>
        <tissue evidence="12">Whole Snail</tissue>
    </source>
</reference>
<evidence type="ECO:0000259" key="11">
    <source>
        <dbReference type="PROSITE" id="PS51144"/>
    </source>
</evidence>
<dbReference type="InterPro" id="IPR001148">
    <property type="entry name" value="CA_dom"/>
</dbReference>
<evidence type="ECO:0000256" key="7">
    <source>
        <dbReference type="ARBA" id="ARBA00023239"/>
    </source>
</evidence>
<proteinExistence type="inferred from homology"/>
<accession>A0AAD8FD11</accession>
<keyword evidence="4 9" id="KW-0479">Metal-binding</keyword>
<evidence type="ECO:0000256" key="6">
    <source>
        <dbReference type="ARBA" id="ARBA00023180"/>
    </source>
</evidence>
<comment type="caution">
    <text evidence="12">The sequence shown here is derived from an EMBL/GenBank/DDBJ whole genome shotgun (WGS) entry which is preliminary data.</text>
</comment>
<dbReference type="GO" id="GO:0008270">
    <property type="term" value="F:zinc ion binding"/>
    <property type="evidence" value="ECO:0007669"/>
    <property type="project" value="UniProtKB-UniRule"/>
</dbReference>
<comment type="catalytic activity">
    <reaction evidence="8 9">
        <text>hydrogencarbonate + H(+) = CO2 + H2O</text>
        <dbReference type="Rhea" id="RHEA:10748"/>
        <dbReference type="ChEBI" id="CHEBI:15377"/>
        <dbReference type="ChEBI" id="CHEBI:15378"/>
        <dbReference type="ChEBI" id="CHEBI:16526"/>
        <dbReference type="ChEBI" id="CHEBI:17544"/>
        <dbReference type="EC" id="4.2.1.1"/>
    </reaction>
</comment>
<feature type="chain" id="PRO_5041766217" description="Carbonic anhydrase" evidence="9">
    <location>
        <begin position="30"/>
        <end position="324"/>
    </location>
</feature>
<dbReference type="PANTHER" id="PTHR18952:SF265">
    <property type="entry name" value="CARBONIC ANHYDRASE"/>
    <property type="match status" value="1"/>
</dbReference>
<dbReference type="InterPro" id="IPR036398">
    <property type="entry name" value="CA_dom_sf"/>
</dbReference>
<dbReference type="SUPFAM" id="SSF51069">
    <property type="entry name" value="Carbonic anhydrase"/>
    <property type="match status" value="1"/>
</dbReference>
<feature type="domain" description="Alpha-carbonic anhydrase" evidence="11">
    <location>
        <begin position="33"/>
        <end position="292"/>
    </location>
</feature>
<keyword evidence="6" id="KW-0325">Glycoprotein</keyword>
<dbReference type="AlphaFoldDB" id="A0AAD8FD11"/>
<gene>
    <name evidence="12" type="ORF">Bpfe_009980</name>
</gene>
<keyword evidence="5 9" id="KW-0862">Zinc</keyword>
<organism evidence="12 13">
    <name type="scientific">Biomphalaria pfeifferi</name>
    <name type="common">Bloodfluke planorb</name>
    <name type="synonym">Freshwater snail</name>
    <dbReference type="NCBI Taxonomy" id="112525"/>
    <lineage>
        <taxon>Eukaryota</taxon>
        <taxon>Metazoa</taxon>
        <taxon>Spiralia</taxon>
        <taxon>Lophotrochozoa</taxon>
        <taxon>Mollusca</taxon>
        <taxon>Gastropoda</taxon>
        <taxon>Heterobranchia</taxon>
        <taxon>Euthyneura</taxon>
        <taxon>Panpulmonata</taxon>
        <taxon>Hygrophila</taxon>
        <taxon>Lymnaeoidea</taxon>
        <taxon>Planorbidae</taxon>
        <taxon>Biomphalaria</taxon>
    </lineage>
</organism>
<feature type="transmembrane region" description="Helical" evidence="10">
    <location>
        <begin position="296"/>
        <end position="320"/>
    </location>
</feature>
<dbReference type="FunFam" id="3.10.200.10:FF:000003">
    <property type="entry name" value="Carbonic anhydrase 12"/>
    <property type="match status" value="1"/>
</dbReference>
<evidence type="ECO:0000256" key="3">
    <source>
        <dbReference type="ARBA" id="ARBA00012925"/>
    </source>
</evidence>
<dbReference type="PROSITE" id="PS00162">
    <property type="entry name" value="ALPHA_CA_1"/>
    <property type="match status" value="1"/>
</dbReference>
<dbReference type="InterPro" id="IPR018338">
    <property type="entry name" value="Carbonic_anhydrase_a-class_CS"/>
</dbReference>
<dbReference type="Proteomes" id="UP001233172">
    <property type="component" value="Unassembled WGS sequence"/>
</dbReference>
<dbReference type="PROSITE" id="PS51144">
    <property type="entry name" value="ALPHA_CA_2"/>
    <property type="match status" value="1"/>
</dbReference>
<dbReference type="EMBL" id="JASAOG010000035">
    <property type="protein sequence ID" value="KAK0060467.1"/>
    <property type="molecule type" value="Genomic_DNA"/>
</dbReference>
<reference evidence="12" key="1">
    <citation type="journal article" date="2023" name="PLoS Negl. Trop. Dis.">
        <title>A genome sequence for Biomphalaria pfeifferi, the major vector snail for the human-infecting parasite Schistosoma mansoni.</title>
        <authorList>
            <person name="Bu L."/>
            <person name="Lu L."/>
            <person name="Laidemitt M.R."/>
            <person name="Zhang S.M."/>
            <person name="Mutuku M."/>
            <person name="Mkoji G."/>
            <person name="Steinauer M."/>
            <person name="Loker E.S."/>
        </authorList>
    </citation>
    <scope>NUCLEOTIDE SEQUENCE</scope>
    <source>
        <strain evidence="12">KasaAsao</strain>
    </source>
</reference>
<dbReference type="InterPro" id="IPR023561">
    <property type="entry name" value="Carbonic_anhydrase_a-class"/>
</dbReference>
<protein>
    <recommendedName>
        <fullName evidence="3 9">Carbonic anhydrase</fullName>
        <ecNumber evidence="3 9">4.2.1.1</ecNumber>
    </recommendedName>
</protein>
<dbReference type="CDD" id="cd00326">
    <property type="entry name" value="alpha_CA"/>
    <property type="match status" value="1"/>
</dbReference>
<keyword evidence="7 9" id="KW-0456">Lyase</keyword>
<dbReference type="GO" id="GO:0004089">
    <property type="term" value="F:carbonate dehydratase activity"/>
    <property type="evidence" value="ECO:0007669"/>
    <property type="project" value="UniProtKB-UniRule"/>
</dbReference>
<dbReference type="EC" id="4.2.1.1" evidence="3 9"/>
<evidence type="ECO:0000256" key="4">
    <source>
        <dbReference type="ARBA" id="ARBA00022723"/>
    </source>
</evidence>
<keyword evidence="9" id="KW-0732">Signal</keyword>
<feature type="signal peptide" evidence="9">
    <location>
        <begin position="1"/>
        <end position="29"/>
    </location>
</feature>
<dbReference type="SMART" id="SM01057">
    <property type="entry name" value="Carb_anhydrase"/>
    <property type="match status" value="1"/>
</dbReference>
<keyword evidence="10" id="KW-0812">Transmembrane</keyword>